<dbReference type="PRINTS" id="PR00463">
    <property type="entry name" value="EP450I"/>
</dbReference>
<name>A0AAQ3LWJ9_9PEZI</name>
<keyword evidence="8" id="KW-1185">Reference proteome</keyword>
<comment type="similarity">
    <text evidence="2 6">Belongs to the cytochrome P450 family.</text>
</comment>
<evidence type="ECO:0000256" key="6">
    <source>
        <dbReference type="RuleBase" id="RU000461"/>
    </source>
</evidence>
<dbReference type="CDD" id="cd11060">
    <property type="entry name" value="CYP57A1-like"/>
    <property type="match status" value="1"/>
</dbReference>
<dbReference type="InterPro" id="IPR017972">
    <property type="entry name" value="Cyt_P450_CS"/>
</dbReference>
<dbReference type="PRINTS" id="PR00385">
    <property type="entry name" value="P450"/>
</dbReference>
<dbReference type="EMBL" id="CP138580">
    <property type="protein sequence ID" value="WPG97278.1"/>
    <property type="molecule type" value="Genomic_DNA"/>
</dbReference>
<dbReference type="Pfam" id="PF00067">
    <property type="entry name" value="p450"/>
    <property type="match status" value="1"/>
</dbReference>
<feature type="binding site" description="axial binding residue" evidence="5">
    <location>
        <position position="445"/>
    </location>
    <ligand>
        <name>heme</name>
        <dbReference type="ChEBI" id="CHEBI:30413"/>
    </ligand>
    <ligandPart>
        <name>Fe</name>
        <dbReference type="ChEBI" id="CHEBI:18248"/>
    </ligandPart>
</feature>
<evidence type="ECO:0008006" key="9">
    <source>
        <dbReference type="Google" id="ProtNLM"/>
    </source>
</evidence>
<evidence type="ECO:0000256" key="5">
    <source>
        <dbReference type="PIRSR" id="PIRSR602401-1"/>
    </source>
</evidence>
<dbReference type="PANTHER" id="PTHR24305:SF232">
    <property type="entry name" value="P450, PUTATIVE (EUROFUNG)-RELATED"/>
    <property type="match status" value="1"/>
</dbReference>
<evidence type="ECO:0000256" key="4">
    <source>
        <dbReference type="ARBA" id="ARBA00023004"/>
    </source>
</evidence>
<proteinExistence type="inferred from homology"/>
<dbReference type="PROSITE" id="PS00086">
    <property type="entry name" value="CYTOCHROME_P450"/>
    <property type="match status" value="1"/>
</dbReference>
<evidence type="ECO:0000313" key="8">
    <source>
        <dbReference type="Proteomes" id="UP001303373"/>
    </source>
</evidence>
<keyword evidence="4 5" id="KW-0408">Iron</keyword>
<dbReference type="SUPFAM" id="SSF48264">
    <property type="entry name" value="Cytochrome P450"/>
    <property type="match status" value="1"/>
</dbReference>
<gene>
    <name evidence="7" type="ORF">R9X50_00005200</name>
</gene>
<keyword evidence="6" id="KW-0503">Monooxygenase</keyword>
<accession>A0AAQ3LWJ9</accession>
<dbReference type="AlphaFoldDB" id="A0AAQ3LWJ9"/>
<evidence type="ECO:0000313" key="7">
    <source>
        <dbReference type="EMBL" id="WPG97278.1"/>
    </source>
</evidence>
<sequence length="500" mass="56364">MLHISQLLVALPFLLIVRFVLYRYASPLRKYPGPFLASGSRAWKVWSTWGGHTEKDHIRIHEKYGPIVRIAPNELSFSSPNAAKDILAAGKGFHKTDFYAVFPPPENPDIFTETREAVHAVKKRYASHPYSMASMQKCAGCIEDTQRLLQVKLDNICANTSGTQQTSSNFDLGDYLHFYAFDVLGEVAFSRKFGFIEAGFDIEGAIKTIDDMQWYDGIVGQISEWDFVFRRNPLWKFIPGMNPQNFLITRMALEEMDKRKKGVMGTDRSDLMNYLLAAHEKAPETFLEGDVFAVAHGAIFAGSDSTASTMQSFCHYVLREREIYNRLVAEIDSATAKGELSEMPQWDQAQALPYFQACLKEALRIRPAVGLNITRLVPAGGASINGEPFPGGTRVALNGWVINRSIEVFGPSPDVFRPERWLDGERDVKAMDRALATFGGGSHLCIGKNLALLEINKTLPWLFRNYGMELVRPEKELEYHSTFFVVQKGLNVKIWKRTKG</sequence>
<dbReference type="InterPro" id="IPR036396">
    <property type="entry name" value="Cyt_P450_sf"/>
</dbReference>
<dbReference type="Proteomes" id="UP001303373">
    <property type="component" value="Chromosome 1"/>
</dbReference>
<dbReference type="Gene3D" id="1.10.630.10">
    <property type="entry name" value="Cytochrome P450"/>
    <property type="match status" value="1"/>
</dbReference>
<dbReference type="InterPro" id="IPR050121">
    <property type="entry name" value="Cytochrome_P450_monoxygenase"/>
</dbReference>
<keyword evidence="3 5" id="KW-0479">Metal-binding</keyword>
<organism evidence="7 8">
    <name type="scientific">Acrodontium crateriforme</name>
    <dbReference type="NCBI Taxonomy" id="150365"/>
    <lineage>
        <taxon>Eukaryota</taxon>
        <taxon>Fungi</taxon>
        <taxon>Dikarya</taxon>
        <taxon>Ascomycota</taxon>
        <taxon>Pezizomycotina</taxon>
        <taxon>Dothideomycetes</taxon>
        <taxon>Dothideomycetidae</taxon>
        <taxon>Mycosphaerellales</taxon>
        <taxon>Teratosphaeriaceae</taxon>
        <taxon>Acrodontium</taxon>
    </lineage>
</organism>
<dbReference type="InterPro" id="IPR001128">
    <property type="entry name" value="Cyt_P450"/>
</dbReference>
<evidence type="ECO:0000256" key="2">
    <source>
        <dbReference type="ARBA" id="ARBA00010617"/>
    </source>
</evidence>
<reference evidence="7 8" key="1">
    <citation type="submission" date="2023-11" db="EMBL/GenBank/DDBJ databases">
        <title>An acidophilic fungus is an integral part of prey digestion in a carnivorous sundew plant.</title>
        <authorList>
            <person name="Tsai I.J."/>
        </authorList>
    </citation>
    <scope>NUCLEOTIDE SEQUENCE [LARGE SCALE GENOMIC DNA]</scope>
    <source>
        <strain evidence="7">169a</strain>
    </source>
</reference>
<evidence type="ECO:0000256" key="1">
    <source>
        <dbReference type="ARBA" id="ARBA00001971"/>
    </source>
</evidence>
<dbReference type="GO" id="GO:0005506">
    <property type="term" value="F:iron ion binding"/>
    <property type="evidence" value="ECO:0007669"/>
    <property type="project" value="InterPro"/>
</dbReference>
<keyword evidence="6" id="KW-0560">Oxidoreductase</keyword>
<dbReference type="GO" id="GO:0020037">
    <property type="term" value="F:heme binding"/>
    <property type="evidence" value="ECO:0007669"/>
    <property type="project" value="InterPro"/>
</dbReference>
<dbReference type="FunFam" id="1.10.630.10:FF:000050">
    <property type="entry name" value="Cytochrome P450 monooxygenase"/>
    <property type="match status" value="1"/>
</dbReference>
<dbReference type="GO" id="GO:0016705">
    <property type="term" value="F:oxidoreductase activity, acting on paired donors, with incorporation or reduction of molecular oxygen"/>
    <property type="evidence" value="ECO:0007669"/>
    <property type="project" value="InterPro"/>
</dbReference>
<protein>
    <recommendedName>
        <fullName evidence="9">Pisatin demethylase</fullName>
    </recommendedName>
</protein>
<evidence type="ECO:0000256" key="3">
    <source>
        <dbReference type="ARBA" id="ARBA00022723"/>
    </source>
</evidence>
<keyword evidence="5 6" id="KW-0349">Heme</keyword>
<dbReference type="PANTHER" id="PTHR24305">
    <property type="entry name" value="CYTOCHROME P450"/>
    <property type="match status" value="1"/>
</dbReference>
<dbReference type="GO" id="GO:0004497">
    <property type="term" value="F:monooxygenase activity"/>
    <property type="evidence" value="ECO:0007669"/>
    <property type="project" value="UniProtKB-KW"/>
</dbReference>
<comment type="cofactor">
    <cofactor evidence="1 5">
        <name>heme</name>
        <dbReference type="ChEBI" id="CHEBI:30413"/>
    </cofactor>
</comment>
<dbReference type="InterPro" id="IPR002401">
    <property type="entry name" value="Cyt_P450_E_grp-I"/>
</dbReference>